<feature type="domain" description="HAT C-terminal dimerisation" evidence="1">
    <location>
        <begin position="1"/>
        <end position="44"/>
    </location>
</feature>
<dbReference type="AlphaFoldDB" id="A0A7N2M6I6"/>
<dbReference type="Proteomes" id="UP000594261">
    <property type="component" value="Chromosome 7"/>
</dbReference>
<dbReference type="PANTHER" id="PTHR23272">
    <property type="entry name" value="BED FINGER-RELATED"/>
    <property type="match status" value="1"/>
</dbReference>
<dbReference type="Pfam" id="PF05699">
    <property type="entry name" value="Dimer_Tnp_hAT"/>
    <property type="match status" value="1"/>
</dbReference>
<reference evidence="2 3" key="1">
    <citation type="journal article" date="2016" name="G3 (Bethesda)">
        <title>First Draft Assembly and Annotation of the Genome of a California Endemic Oak Quercus lobata Nee (Fagaceae).</title>
        <authorList>
            <person name="Sork V.L."/>
            <person name="Fitz-Gibbon S.T."/>
            <person name="Puiu D."/>
            <person name="Crepeau M."/>
            <person name="Gugger P.F."/>
            <person name="Sherman R."/>
            <person name="Stevens K."/>
            <person name="Langley C.H."/>
            <person name="Pellegrini M."/>
            <person name="Salzberg S.L."/>
        </authorList>
    </citation>
    <scope>NUCLEOTIDE SEQUENCE [LARGE SCALE GENOMIC DNA]</scope>
    <source>
        <strain evidence="2 3">cv. SW786</strain>
    </source>
</reference>
<reference evidence="2" key="2">
    <citation type="submission" date="2021-01" db="UniProtKB">
        <authorList>
            <consortium name="EnsemblPlants"/>
        </authorList>
    </citation>
    <scope>IDENTIFICATION</scope>
</reference>
<organism evidence="2 3">
    <name type="scientific">Quercus lobata</name>
    <name type="common">Valley oak</name>
    <dbReference type="NCBI Taxonomy" id="97700"/>
    <lineage>
        <taxon>Eukaryota</taxon>
        <taxon>Viridiplantae</taxon>
        <taxon>Streptophyta</taxon>
        <taxon>Embryophyta</taxon>
        <taxon>Tracheophyta</taxon>
        <taxon>Spermatophyta</taxon>
        <taxon>Magnoliopsida</taxon>
        <taxon>eudicotyledons</taxon>
        <taxon>Gunneridae</taxon>
        <taxon>Pentapetalae</taxon>
        <taxon>rosids</taxon>
        <taxon>fabids</taxon>
        <taxon>Fagales</taxon>
        <taxon>Fagaceae</taxon>
        <taxon>Quercus</taxon>
    </lineage>
</organism>
<dbReference type="InterPro" id="IPR008906">
    <property type="entry name" value="HATC_C_dom"/>
</dbReference>
<evidence type="ECO:0000259" key="1">
    <source>
        <dbReference type="Pfam" id="PF05699"/>
    </source>
</evidence>
<keyword evidence="3" id="KW-1185">Reference proteome</keyword>
<dbReference type="EnsemblPlants" id="QL07p038760:mrna">
    <property type="protein sequence ID" value="QL07p038760:mrna"/>
    <property type="gene ID" value="QL07p038760"/>
</dbReference>
<dbReference type="Gramene" id="QL07p038760:mrna">
    <property type="protein sequence ID" value="QL07p038760:mrna"/>
    <property type="gene ID" value="QL07p038760"/>
</dbReference>
<sequence length="88" mass="9903">MLSILISTFTSKFVFSVGERVIDQFRSTPNPDVIESLVCTKDWLYGDKELVLLQLDDLTEDIVNLDINKKCKDDSSSIDSFISSSHVS</sequence>
<protein>
    <recommendedName>
        <fullName evidence="1">HAT C-terminal dimerisation domain-containing protein</fullName>
    </recommendedName>
</protein>
<dbReference type="EMBL" id="LRBV02000007">
    <property type="status" value="NOT_ANNOTATED_CDS"/>
    <property type="molecule type" value="Genomic_DNA"/>
</dbReference>
<name>A0A7N2M6I6_QUELO</name>
<evidence type="ECO:0000313" key="3">
    <source>
        <dbReference type="Proteomes" id="UP000594261"/>
    </source>
</evidence>
<accession>A0A7N2M6I6</accession>
<dbReference type="GO" id="GO:0046983">
    <property type="term" value="F:protein dimerization activity"/>
    <property type="evidence" value="ECO:0007669"/>
    <property type="project" value="InterPro"/>
</dbReference>
<proteinExistence type="predicted"/>
<dbReference type="PANTHER" id="PTHR23272:SF192">
    <property type="entry name" value="ZINC FINGER BED DOMAIN-CONTAINING PROTEIN DAYSLEEPER-LIKE"/>
    <property type="match status" value="1"/>
</dbReference>
<dbReference type="InParanoid" id="A0A7N2M6I6"/>
<evidence type="ECO:0000313" key="2">
    <source>
        <dbReference type="EnsemblPlants" id="QL07p038760:mrna"/>
    </source>
</evidence>